<dbReference type="Gene3D" id="1.10.8.420">
    <property type="entry name" value="RecR Domain 1"/>
    <property type="match status" value="1"/>
</dbReference>
<gene>
    <name evidence="1" type="ORF">S06H3_38506</name>
</gene>
<accession>X1P3Z6</accession>
<dbReference type="Pfam" id="PF21176">
    <property type="entry name" value="RecR_HhH"/>
    <property type="match status" value="1"/>
</dbReference>
<dbReference type="EMBL" id="BARV01023475">
    <property type="protein sequence ID" value="GAI37166.1"/>
    <property type="molecule type" value="Genomic_DNA"/>
</dbReference>
<protein>
    <recommendedName>
        <fullName evidence="2">Recombination protein RecR</fullName>
    </recommendedName>
</protein>
<dbReference type="AlphaFoldDB" id="X1P3Z6"/>
<proteinExistence type="predicted"/>
<evidence type="ECO:0008006" key="2">
    <source>
        <dbReference type="Google" id="ProtNLM"/>
    </source>
</evidence>
<evidence type="ECO:0000313" key="1">
    <source>
        <dbReference type="EMBL" id="GAI37166.1"/>
    </source>
</evidence>
<name>X1P3Z6_9ZZZZ</name>
<dbReference type="InterPro" id="IPR023627">
    <property type="entry name" value="Rcmb_RecR"/>
</dbReference>
<organism evidence="1">
    <name type="scientific">marine sediment metagenome</name>
    <dbReference type="NCBI Taxonomy" id="412755"/>
    <lineage>
        <taxon>unclassified sequences</taxon>
        <taxon>metagenomes</taxon>
        <taxon>ecological metagenomes</taxon>
    </lineage>
</organism>
<sequence>MISCEPVASLIEAFSKLPGIGPKSAQRLAYYLLRRPDEE</sequence>
<dbReference type="SUPFAM" id="SSF111304">
    <property type="entry name" value="Recombination protein RecR"/>
    <property type="match status" value="1"/>
</dbReference>
<reference evidence="1" key="1">
    <citation type="journal article" date="2014" name="Front. Microbiol.">
        <title>High frequency of phylogenetically diverse reductive dehalogenase-homologous genes in deep subseafloor sedimentary metagenomes.</title>
        <authorList>
            <person name="Kawai M."/>
            <person name="Futagami T."/>
            <person name="Toyoda A."/>
            <person name="Takaki Y."/>
            <person name="Nishi S."/>
            <person name="Hori S."/>
            <person name="Arai W."/>
            <person name="Tsubouchi T."/>
            <person name="Morono Y."/>
            <person name="Uchiyama I."/>
            <person name="Ito T."/>
            <person name="Fujiyama A."/>
            <person name="Inagaki F."/>
            <person name="Takami H."/>
        </authorList>
    </citation>
    <scope>NUCLEOTIDE SEQUENCE</scope>
    <source>
        <strain evidence="1">Expedition CK06-06</strain>
    </source>
</reference>
<comment type="caution">
    <text evidence="1">The sequence shown here is derived from an EMBL/GenBank/DDBJ whole genome shotgun (WGS) entry which is preliminary data.</text>
</comment>
<feature type="non-terminal residue" evidence="1">
    <location>
        <position position="39"/>
    </location>
</feature>